<feature type="chain" id="PRO_5035156969" description="Secreted protein" evidence="1">
    <location>
        <begin position="22"/>
        <end position="110"/>
    </location>
</feature>
<proteinExistence type="predicted"/>
<keyword evidence="1" id="KW-0732">Signal</keyword>
<evidence type="ECO:0008006" key="4">
    <source>
        <dbReference type="Google" id="ProtNLM"/>
    </source>
</evidence>
<evidence type="ECO:0000313" key="2">
    <source>
        <dbReference type="EMBL" id="KAG9396001.1"/>
    </source>
</evidence>
<accession>A0A8J6AVR2</accession>
<keyword evidence="3" id="KW-1185">Reference proteome</keyword>
<evidence type="ECO:0000313" key="3">
    <source>
        <dbReference type="Proteomes" id="UP000717585"/>
    </source>
</evidence>
<feature type="signal peptide" evidence="1">
    <location>
        <begin position="1"/>
        <end position="21"/>
    </location>
</feature>
<evidence type="ECO:0000256" key="1">
    <source>
        <dbReference type="SAM" id="SignalP"/>
    </source>
</evidence>
<sequence length="110" mass="12498">MPGPSGLIWACFLALHQSVTHVRSMLARLAARDVTVRGVVWKIRAREDIPGTWEAYMLLYTVFKPSNANHTWSNRISESLIWCVSSRSSKRSSTLNCERIDCFVQNMALV</sequence>
<name>A0A8J6AVR2_9EUKA</name>
<organism evidence="2 3">
    <name type="scientific">Carpediemonas membranifera</name>
    <dbReference type="NCBI Taxonomy" id="201153"/>
    <lineage>
        <taxon>Eukaryota</taxon>
        <taxon>Metamonada</taxon>
        <taxon>Carpediemonas-like organisms</taxon>
        <taxon>Carpediemonas</taxon>
    </lineage>
</organism>
<dbReference type="AlphaFoldDB" id="A0A8J6AVR2"/>
<dbReference type="EMBL" id="JAHDYR010000007">
    <property type="protein sequence ID" value="KAG9396001.1"/>
    <property type="molecule type" value="Genomic_DNA"/>
</dbReference>
<gene>
    <name evidence="2" type="ORF">J8273_2350</name>
</gene>
<reference evidence="2" key="1">
    <citation type="submission" date="2021-05" db="EMBL/GenBank/DDBJ databases">
        <title>A free-living protist that lacks canonical eukaryotic 1 DNA replication and segregation systems.</title>
        <authorList>
            <person name="Salas-Leiva D.E."/>
            <person name="Tromer E.C."/>
            <person name="Curtis B.A."/>
            <person name="Jerlstrom-Hultqvist J."/>
            <person name="Kolisko M."/>
            <person name="Yi Z."/>
            <person name="Salas-Leiva J.S."/>
            <person name="Gallot-Lavallee L."/>
            <person name="Kops G.J.P.L."/>
            <person name="Archibald J.M."/>
            <person name="Simpson A.G.B."/>
            <person name="Roger A.J."/>
        </authorList>
    </citation>
    <scope>NUCLEOTIDE SEQUENCE</scope>
    <source>
        <strain evidence="2">BICM</strain>
    </source>
</reference>
<protein>
    <recommendedName>
        <fullName evidence="4">Secreted protein</fullName>
    </recommendedName>
</protein>
<dbReference type="Proteomes" id="UP000717585">
    <property type="component" value="Unassembled WGS sequence"/>
</dbReference>
<comment type="caution">
    <text evidence="2">The sequence shown here is derived from an EMBL/GenBank/DDBJ whole genome shotgun (WGS) entry which is preliminary data.</text>
</comment>